<keyword evidence="1" id="KW-0597">Phosphoprotein</keyword>
<feature type="domain" description="OmpR/PhoB-type" evidence="7">
    <location>
        <begin position="104"/>
        <end position="205"/>
    </location>
</feature>
<dbReference type="Gene3D" id="1.10.10.10">
    <property type="entry name" value="Winged helix-like DNA-binding domain superfamily/Winged helix DNA-binding domain"/>
    <property type="match status" value="1"/>
</dbReference>
<keyword evidence="9" id="KW-1185">Reference proteome</keyword>
<evidence type="ECO:0000256" key="5">
    <source>
        <dbReference type="ARBA" id="ARBA00023163"/>
    </source>
</evidence>
<dbReference type="InterPro" id="IPR001867">
    <property type="entry name" value="OmpR/PhoB-type_DNA-bd"/>
</dbReference>
<dbReference type="InterPro" id="IPR011006">
    <property type="entry name" value="CheY-like_superfamily"/>
</dbReference>
<dbReference type="Pfam" id="PF00486">
    <property type="entry name" value="Trans_reg_C"/>
    <property type="match status" value="1"/>
</dbReference>
<evidence type="ECO:0000259" key="7">
    <source>
        <dbReference type="PROSITE" id="PS51755"/>
    </source>
</evidence>
<dbReference type="SUPFAM" id="SSF46894">
    <property type="entry name" value="C-terminal effector domain of the bipartite response regulators"/>
    <property type="match status" value="1"/>
</dbReference>
<dbReference type="PANTHER" id="PTHR48111:SF1">
    <property type="entry name" value="TWO-COMPONENT RESPONSE REGULATOR ORR33"/>
    <property type="match status" value="1"/>
</dbReference>
<proteinExistence type="predicted"/>
<evidence type="ECO:0000256" key="1">
    <source>
        <dbReference type="ARBA" id="ARBA00022553"/>
    </source>
</evidence>
<dbReference type="InterPro" id="IPR016032">
    <property type="entry name" value="Sig_transdc_resp-reg_C-effctor"/>
</dbReference>
<gene>
    <name evidence="8" type="ORF">N4261_25545</name>
</gene>
<accession>A0ABY6B003</accession>
<dbReference type="SUPFAM" id="SSF52172">
    <property type="entry name" value="CheY-like"/>
    <property type="match status" value="1"/>
</dbReference>
<keyword evidence="3" id="KW-0805">Transcription regulation</keyword>
<keyword evidence="5" id="KW-0804">Transcription</keyword>
<evidence type="ECO:0000256" key="3">
    <source>
        <dbReference type="ARBA" id="ARBA00023015"/>
    </source>
</evidence>
<dbReference type="Proteomes" id="UP001064933">
    <property type="component" value="Chromosome"/>
</dbReference>
<dbReference type="SMART" id="SM00862">
    <property type="entry name" value="Trans_reg_C"/>
    <property type="match status" value="1"/>
</dbReference>
<evidence type="ECO:0000256" key="6">
    <source>
        <dbReference type="PROSITE-ProRule" id="PRU01091"/>
    </source>
</evidence>
<organism evidence="8 9">
    <name type="scientific">Roseateles amylovorans</name>
    <dbReference type="NCBI Taxonomy" id="2978473"/>
    <lineage>
        <taxon>Bacteria</taxon>
        <taxon>Pseudomonadati</taxon>
        <taxon>Pseudomonadota</taxon>
        <taxon>Betaproteobacteria</taxon>
        <taxon>Burkholderiales</taxon>
        <taxon>Sphaerotilaceae</taxon>
        <taxon>Roseateles</taxon>
    </lineage>
</organism>
<keyword evidence="4 6" id="KW-0238">DNA-binding</keyword>
<dbReference type="PANTHER" id="PTHR48111">
    <property type="entry name" value="REGULATOR OF RPOS"/>
    <property type="match status" value="1"/>
</dbReference>
<evidence type="ECO:0000313" key="8">
    <source>
        <dbReference type="EMBL" id="UXH78272.1"/>
    </source>
</evidence>
<reference evidence="8" key="1">
    <citation type="submission" date="2022-10" db="EMBL/GenBank/DDBJ databases">
        <title>Characterization and whole genome sequencing of a new Roseateles species, isolated from fresh water.</title>
        <authorList>
            <person name="Guliayeva D.Y."/>
            <person name="Akhremchuk A.E."/>
            <person name="Sikolenko M.A."/>
            <person name="Valentovich L.N."/>
            <person name="Sidarenka A.V."/>
        </authorList>
    </citation>
    <scope>NUCLEOTIDE SEQUENCE</scope>
    <source>
        <strain evidence="8">BIM B-1768</strain>
    </source>
</reference>
<evidence type="ECO:0000256" key="2">
    <source>
        <dbReference type="ARBA" id="ARBA00023012"/>
    </source>
</evidence>
<evidence type="ECO:0000256" key="4">
    <source>
        <dbReference type="ARBA" id="ARBA00023125"/>
    </source>
</evidence>
<dbReference type="InterPro" id="IPR039420">
    <property type="entry name" value="WalR-like"/>
</dbReference>
<dbReference type="PROSITE" id="PS51755">
    <property type="entry name" value="OMPR_PHOB"/>
    <property type="match status" value="1"/>
</dbReference>
<sequence length="205" mass="22421">MQEAGFEASLHTHVASLLATLRSDDIQAVVLEDHDPLIDGWLTALRLHTGRPLSVIVVGLGDSVGISRALQRGADDYAVITDGAEPLIHRLRGRIQSRLDAQRATSLRAGPYSLHAPTQILSTGHGEVSLTAREFALAWALFENLGRVVSMQTLSNEIWGRSSDIGRRTIEQHVYKLRRKFNGEPGPAGGPRIQTVYGVGYRLEV</sequence>
<dbReference type="InterPro" id="IPR036388">
    <property type="entry name" value="WH-like_DNA-bd_sf"/>
</dbReference>
<evidence type="ECO:0000313" key="9">
    <source>
        <dbReference type="Proteomes" id="UP001064933"/>
    </source>
</evidence>
<dbReference type="EMBL" id="CP104562">
    <property type="protein sequence ID" value="UXH78272.1"/>
    <property type="molecule type" value="Genomic_DNA"/>
</dbReference>
<feature type="DNA-binding region" description="OmpR/PhoB-type" evidence="6">
    <location>
        <begin position="104"/>
        <end position="205"/>
    </location>
</feature>
<dbReference type="CDD" id="cd00383">
    <property type="entry name" value="trans_reg_C"/>
    <property type="match status" value="1"/>
</dbReference>
<dbReference type="RefSeq" id="WP_261758053.1">
    <property type="nucleotide sequence ID" value="NZ_CP104562.2"/>
</dbReference>
<name>A0ABY6B003_9BURK</name>
<keyword evidence="2" id="KW-0902">Two-component regulatory system</keyword>
<protein>
    <submittedName>
        <fullName evidence="8">Response regulator transcription factor</fullName>
    </submittedName>
</protein>